<keyword evidence="4" id="KW-1185">Reference proteome</keyword>
<keyword evidence="2" id="KW-0812">Transmembrane</keyword>
<feature type="transmembrane region" description="Helical" evidence="2">
    <location>
        <begin position="36"/>
        <end position="55"/>
    </location>
</feature>
<name>A0ABY6B7J4_9GAMM</name>
<keyword evidence="2" id="KW-1133">Transmembrane helix</keyword>
<evidence type="ECO:0000256" key="1">
    <source>
        <dbReference type="SAM" id="MobiDB-lite"/>
    </source>
</evidence>
<keyword evidence="2" id="KW-0472">Membrane</keyword>
<dbReference type="RefSeq" id="WP_261693052.1">
    <property type="nucleotide sequence ID" value="NZ_CP104694.1"/>
</dbReference>
<dbReference type="InterPro" id="IPR021682">
    <property type="entry name" value="DUF2933"/>
</dbReference>
<accession>A0ABY6B7J4</accession>
<evidence type="ECO:0000256" key="2">
    <source>
        <dbReference type="SAM" id="Phobius"/>
    </source>
</evidence>
<protein>
    <submittedName>
        <fullName evidence="3">DUF2933 domain-containing protein</fullName>
    </submittedName>
</protein>
<feature type="transmembrane region" description="Helical" evidence="2">
    <location>
        <begin position="12"/>
        <end position="30"/>
    </location>
</feature>
<dbReference type="Pfam" id="PF11666">
    <property type="entry name" value="DUF2933"/>
    <property type="match status" value="1"/>
</dbReference>
<evidence type="ECO:0000313" key="3">
    <source>
        <dbReference type="EMBL" id="UXI66066.1"/>
    </source>
</evidence>
<dbReference type="EMBL" id="CP104694">
    <property type="protein sequence ID" value="UXI66066.1"/>
    <property type="molecule type" value="Genomic_DNA"/>
</dbReference>
<feature type="region of interest" description="Disordered" evidence="1">
    <location>
        <begin position="57"/>
        <end position="94"/>
    </location>
</feature>
<evidence type="ECO:0000313" key="4">
    <source>
        <dbReference type="Proteomes" id="UP001064632"/>
    </source>
</evidence>
<organism evidence="3 4">
    <name type="scientific">Tahibacter amnicola</name>
    <dbReference type="NCBI Taxonomy" id="2976241"/>
    <lineage>
        <taxon>Bacteria</taxon>
        <taxon>Pseudomonadati</taxon>
        <taxon>Pseudomonadota</taxon>
        <taxon>Gammaproteobacteria</taxon>
        <taxon>Lysobacterales</taxon>
        <taxon>Rhodanobacteraceae</taxon>
        <taxon>Tahibacter</taxon>
    </lineage>
</organism>
<reference evidence="3" key="1">
    <citation type="submission" date="2022-09" db="EMBL/GenBank/DDBJ databases">
        <title>Tahibacter sp. nov., isolated from a fresh water.</title>
        <authorList>
            <person name="Baek J.H."/>
            <person name="Lee J.K."/>
            <person name="Kim J.M."/>
            <person name="Jeon C.O."/>
        </authorList>
    </citation>
    <scope>NUCLEOTIDE SEQUENCE</scope>
    <source>
        <strain evidence="3">W38</strain>
    </source>
</reference>
<dbReference type="Proteomes" id="UP001064632">
    <property type="component" value="Chromosome"/>
</dbReference>
<gene>
    <name evidence="3" type="ORF">N4264_15035</name>
</gene>
<sequence length="94" mass="10610">MNRPHETHGSPRLLRWAFWGFAAIAGFFLVTEHGAHLLGVLPYLLILACPLMHIFGHHGHSHEHDQEPPDQPPASNDQAASEERRNSRAGHHHH</sequence>
<proteinExistence type="predicted"/>